<evidence type="ECO:0000256" key="2">
    <source>
        <dbReference type="SAM" id="Phobius"/>
    </source>
</evidence>
<reference evidence="4" key="1">
    <citation type="submission" date="2020-04" db="EMBL/GenBank/DDBJ databases">
        <authorList>
            <person name="Zhang T."/>
        </authorList>
    </citation>
    <scope>NUCLEOTIDE SEQUENCE</scope>
    <source>
        <strain evidence="4">HKST-UBA02</strain>
    </source>
</reference>
<dbReference type="PANTHER" id="PTHR30576:SF0">
    <property type="entry name" value="UNDECAPRENYL-PHOSPHATE N-ACETYLGALACTOSAMINYL 1-PHOSPHATE TRANSFERASE-RELATED"/>
    <property type="match status" value="1"/>
</dbReference>
<keyword evidence="2" id="KW-1133">Transmembrane helix</keyword>
<dbReference type="InterPro" id="IPR003362">
    <property type="entry name" value="Bact_transf"/>
</dbReference>
<dbReference type="PANTHER" id="PTHR30576">
    <property type="entry name" value="COLANIC BIOSYNTHESIS UDP-GLUCOSE LIPID CARRIER TRANSFERASE"/>
    <property type="match status" value="1"/>
</dbReference>
<keyword evidence="2" id="KW-0812">Transmembrane</keyword>
<dbReference type="Pfam" id="PF02397">
    <property type="entry name" value="Bac_transf"/>
    <property type="match status" value="1"/>
</dbReference>
<feature type="domain" description="Bacterial sugar transferase" evidence="3">
    <location>
        <begin position="17"/>
        <end position="194"/>
    </location>
</feature>
<evidence type="ECO:0000256" key="1">
    <source>
        <dbReference type="ARBA" id="ARBA00006464"/>
    </source>
</evidence>
<feature type="transmembrane region" description="Helical" evidence="2">
    <location>
        <begin position="22"/>
        <end position="43"/>
    </location>
</feature>
<comment type="similarity">
    <text evidence="1">Belongs to the bacterial sugar transferase family.</text>
</comment>
<accession>A0A956NDY1</accession>
<protein>
    <submittedName>
        <fullName evidence="4">Sugar transferase</fullName>
    </submittedName>
</protein>
<evidence type="ECO:0000259" key="3">
    <source>
        <dbReference type="Pfam" id="PF02397"/>
    </source>
</evidence>
<evidence type="ECO:0000313" key="5">
    <source>
        <dbReference type="Proteomes" id="UP000739538"/>
    </source>
</evidence>
<sequence length="221" mass="24995">MDGVPGPKQTPYVRFGKRLLDLLISAVVLLVFGPLMILIAILVKAGDGGPVLYRQERVGLHGRLFHLTKFRSMCLNAEHKGAGILVERNDARITTVGKVIRKLSLDELTQIFDVIRGEMSVVGPRPGLLYQAELYDDEQRRRLTVRPGITGWAQVNGRNAIPWPERIERDIEYVESISLFKDIQVMLMTLPSVLFGSNQIANADYWKNRRAELERERDSAS</sequence>
<reference evidence="4" key="2">
    <citation type="journal article" date="2021" name="Microbiome">
        <title>Successional dynamics and alternative stable states in a saline activated sludge microbial community over 9 years.</title>
        <authorList>
            <person name="Wang Y."/>
            <person name="Ye J."/>
            <person name="Ju F."/>
            <person name="Liu L."/>
            <person name="Boyd J.A."/>
            <person name="Deng Y."/>
            <person name="Parks D.H."/>
            <person name="Jiang X."/>
            <person name="Yin X."/>
            <person name="Woodcroft B.J."/>
            <person name="Tyson G.W."/>
            <person name="Hugenholtz P."/>
            <person name="Polz M.F."/>
            <person name="Zhang T."/>
        </authorList>
    </citation>
    <scope>NUCLEOTIDE SEQUENCE</scope>
    <source>
        <strain evidence="4">HKST-UBA02</strain>
    </source>
</reference>
<keyword evidence="4" id="KW-0808">Transferase</keyword>
<comment type="caution">
    <text evidence="4">The sequence shown here is derived from an EMBL/GenBank/DDBJ whole genome shotgun (WGS) entry which is preliminary data.</text>
</comment>
<dbReference type="EMBL" id="JAGQHS010000029">
    <property type="protein sequence ID" value="MCA9755685.1"/>
    <property type="molecule type" value="Genomic_DNA"/>
</dbReference>
<name>A0A956NDY1_UNCEI</name>
<keyword evidence="2" id="KW-0472">Membrane</keyword>
<proteinExistence type="inferred from homology"/>
<evidence type="ECO:0000313" key="4">
    <source>
        <dbReference type="EMBL" id="MCA9755685.1"/>
    </source>
</evidence>
<dbReference type="GO" id="GO:0016780">
    <property type="term" value="F:phosphotransferase activity, for other substituted phosphate groups"/>
    <property type="evidence" value="ECO:0007669"/>
    <property type="project" value="TreeGrafter"/>
</dbReference>
<gene>
    <name evidence="4" type="ORF">KDA27_07785</name>
</gene>
<dbReference type="AlphaFoldDB" id="A0A956NDY1"/>
<organism evidence="4 5">
    <name type="scientific">Eiseniibacteriota bacterium</name>
    <dbReference type="NCBI Taxonomy" id="2212470"/>
    <lineage>
        <taxon>Bacteria</taxon>
        <taxon>Candidatus Eiseniibacteriota</taxon>
    </lineage>
</organism>
<dbReference type="Proteomes" id="UP000739538">
    <property type="component" value="Unassembled WGS sequence"/>
</dbReference>